<sequence length="327" mass="37562">MLKIKYKTINILKTLSKFKSKKIYNLKNTRKTSSNSIFNNKQNITFFIILFIITAISILGFFKYKKFTYSKNSFINNSNKIEIHYIDVGQGDSILIKVNNKKILIDSGSKKSSSKIFSHLRKENIKKFDYIIATHPHEDHIGNMDKILDKYTVSNFYAPKKLSNTTYFKSMVKSLKRKKLKINIANSDKTIDLGPNCYGKFLAPKNATYDNINNYSAVLKICYKDSIFIFTGDAECLSEDEILDKYKNLQCDVLKLGHHGSSTSTSDNFLDQLSPKIAIISCGKNNRYGHPSKKTIKKLKKRKIRTYRTDIDGTIIITSDGKNIYKK</sequence>
<keyword evidence="1" id="KW-0472">Membrane</keyword>
<evidence type="ECO:0000256" key="1">
    <source>
        <dbReference type="SAM" id="Phobius"/>
    </source>
</evidence>
<dbReference type="EMBL" id="BAAACG010000008">
    <property type="protein sequence ID" value="GAA0739802.1"/>
    <property type="molecule type" value="Genomic_DNA"/>
</dbReference>
<feature type="transmembrane region" description="Helical" evidence="1">
    <location>
        <begin position="44"/>
        <end position="62"/>
    </location>
</feature>
<dbReference type="PANTHER" id="PTHR30619">
    <property type="entry name" value="DNA INTERNALIZATION/COMPETENCE PROTEIN COMEC/REC2"/>
    <property type="match status" value="1"/>
</dbReference>
<dbReference type="InterPro" id="IPR001279">
    <property type="entry name" value="Metallo-B-lactamas"/>
</dbReference>
<evidence type="ECO:0000259" key="2">
    <source>
        <dbReference type="SMART" id="SM00849"/>
    </source>
</evidence>
<comment type="caution">
    <text evidence="3">The sequence shown here is derived from an EMBL/GenBank/DDBJ whole genome shotgun (WGS) entry which is preliminary data.</text>
</comment>
<gene>
    <name evidence="3" type="ORF">GCM10008906_19020</name>
</gene>
<dbReference type="RefSeq" id="WP_343761077.1">
    <property type="nucleotide sequence ID" value="NZ_BAAACG010000008.1"/>
</dbReference>
<dbReference type="InterPro" id="IPR036866">
    <property type="entry name" value="RibonucZ/Hydroxyglut_hydro"/>
</dbReference>
<evidence type="ECO:0000313" key="3">
    <source>
        <dbReference type="EMBL" id="GAA0739802.1"/>
    </source>
</evidence>
<dbReference type="SUPFAM" id="SSF56281">
    <property type="entry name" value="Metallo-hydrolase/oxidoreductase"/>
    <property type="match status" value="1"/>
</dbReference>
<proteinExistence type="predicted"/>
<reference evidence="4" key="1">
    <citation type="journal article" date="2019" name="Int. J. Syst. Evol. Microbiol.">
        <title>The Global Catalogue of Microorganisms (GCM) 10K type strain sequencing project: providing services to taxonomists for standard genome sequencing and annotation.</title>
        <authorList>
            <consortium name="The Broad Institute Genomics Platform"/>
            <consortium name="The Broad Institute Genome Sequencing Center for Infectious Disease"/>
            <person name="Wu L."/>
            <person name="Ma J."/>
        </authorList>
    </citation>
    <scope>NUCLEOTIDE SEQUENCE [LARGE SCALE GENOMIC DNA]</scope>
    <source>
        <strain evidence="4">JCM 1407</strain>
    </source>
</reference>
<dbReference type="SMART" id="SM00849">
    <property type="entry name" value="Lactamase_B"/>
    <property type="match status" value="1"/>
</dbReference>
<dbReference type="Proteomes" id="UP001501510">
    <property type="component" value="Unassembled WGS sequence"/>
</dbReference>
<dbReference type="InterPro" id="IPR035681">
    <property type="entry name" value="ComA-like_MBL"/>
</dbReference>
<accession>A0ABP3US63</accession>
<name>A0ABP3US63_9CLOT</name>
<organism evidence="3 4">
    <name type="scientific">Clostridium oceanicum</name>
    <dbReference type="NCBI Taxonomy" id="1543"/>
    <lineage>
        <taxon>Bacteria</taxon>
        <taxon>Bacillati</taxon>
        <taxon>Bacillota</taxon>
        <taxon>Clostridia</taxon>
        <taxon>Eubacteriales</taxon>
        <taxon>Clostridiaceae</taxon>
        <taxon>Clostridium</taxon>
    </lineage>
</organism>
<dbReference type="Gene3D" id="3.60.15.10">
    <property type="entry name" value="Ribonuclease Z/Hydroxyacylglutathione hydrolase-like"/>
    <property type="match status" value="1"/>
</dbReference>
<evidence type="ECO:0000313" key="4">
    <source>
        <dbReference type="Proteomes" id="UP001501510"/>
    </source>
</evidence>
<keyword evidence="1" id="KW-0812">Transmembrane</keyword>
<dbReference type="InterPro" id="IPR052159">
    <property type="entry name" value="Competence_DNA_uptake"/>
</dbReference>
<dbReference type="Pfam" id="PF00753">
    <property type="entry name" value="Lactamase_B"/>
    <property type="match status" value="1"/>
</dbReference>
<protein>
    <submittedName>
        <fullName evidence="3">ComEC/Rec2 family competence protein</fullName>
    </submittedName>
</protein>
<dbReference type="CDD" id="cd07731">
    <property type="entry name" value="ComA-like_MBL-fold"/>
    <property type="match status" value="1"/>
</dbReference>
<feature type="domain" description="Metallo-beta-lactamase" evidence="2">
    <location>
        <begin position="90"/>
        <end position="284"/>
    </location>
</feature>
<dbReference type="PANTHER" id="PTHR30619:SF7">
    <property type="entry name" value="BETA-LACTAMASE DOMAIN PROTEIN"/>
    <property type="match status" value="1"/>
</dbReference>
<keyword evidence="4" id="KW-1185">Reference proteome</keyword>
<keyword evidence="1" id="KW-1133">Transmembrane helix</keyword>